<comment type="caution">
    <text evidence="1">The sequence shown here is derived from an EMBL/GenBank/DDBJ whole genome shotgun (WGS) entry which is preliminary data.</text>
</comment>
<accession>A0ABR3JUC3</accession>
<protein>
    <submittedName>
        <fullName evidence="1">Uncharacterized protein</fullName>
    </submittedName>
</protein>
<organism evidence="1 2">
    <name type="scientific">Hohenbuehelia grisea</name>
    <dbReference type="NCBI Taxonomy" id="104357"/>
    <lineage>
        <taxon>Eukaryota</taxon>
        <taxon>Fungi</taxon>
        <taxon>Dikarya</taxon>
        <taxon>Basidiomycota</taxon>
        <taxon>Agaricomycotina</taxon>
        <taxon>Agaricomycetes</taxon>
        <taxon>Agaricomycetidae</taxon>
        <taxon>Agaricales</taxon>
        <taxon>Pleurotineae</taxon>
        <taxon>Pleurotaceae</taxon>
        <taxon>Hohenbuehelia</taxon>
    </lineage>
</organism>
<gene>
    <name evidence="1" type="ORF">HGRIS_014675</name>
</gene>
<reference evidence="2" key="1">
    <citation type="submission" date="2024-06" db="EMBL/GenBank/DDBJ databases">
        <title>Multi-omics analyses provide insights into the biosynthesis of the anticancer antibiotic pleurotin in Hohenbuehelia grisea.</title>
        <authorList>
            <person name="Weaver J.A."/>
            <person name="Alberti F."/>
        </authorList>
    </citation>
    <scope>NUCLEOTIDE SEQUENCE [LARGE SCALE GENOMIC DNA]</scope>
    <source>
        <strain evidence="2">T-177</strain>
    </source>
</reference>
<dbReference type="Proteomes" id="UP001556367">
    <property type="component" value="Unassembled WGS sequence"/>
</dbReference>
<name>A0ABR3JUC3_9AGAR</name>
<dbReference type="EMBL" id="JASNQZ010000003">
    <property type="protein sequence ID" value="KAL0959431.1"/>
    <property type="molecule type" value="Genomic_DNA"/>
</dbReference>
<proteinExistence type="predicted"/>
<sequence>MPSSAYRSLVQNMVSMERRSYQLRKQINPYLRLYTPQRLEVFKEVVAEAFDGLNVVIEKAEENIRDVPNLQEPLPRPKPMLRTMTCATVERLTRKAFDAMVVNIRASFDRVKAYIADAPLNLSDKEGDEYNSALESILENLTSLVRGLLRAVRMLKGRVEEHGNFVPQASDGDEDEDADE</sequence>
<evidence type="ECO:0000313" key="1">
    <source>
        <dbReference type="EMBL" id="KAL0959431.1"/>
    </source>
</evidence>
<keyword evidence="2" id="KW-1185">Reference proteome</keyword>
<evidence type="ECO:0000313" key="2">
    <source>
        <dbReference type="Proteomes" id="UP001556367"/>
    </source>
</evidence>